<sequence>MTDRTCIIVSPYFPPSALAGVHRARHLANNLPGAGWTPIVVCVDERFYEEPADPELAKLVDPSVEIVRVEALDQAHARPFGLGDIGLRGYRGIRRAIANLMRTRQIDAVLITGSPFYPMLLSNWIRRTFKVPVVLDFQDPWRSDWGDTLPLLSKGSASHALSKLLEPRAMGGASHVTTVSAEQARKLVARYHALGPQDVTAIPIGSDPADFEALRRGAAPTTIVIDERRWNLTYPGTIWPLVLPTLEAFLQGLAAWRARFPDAAANVTVNFIGTTAQPNNTNEYRVMPLAERAGVADLVNEVPQRLPYVDALTALSRSDAGLMLGSEEAHYTASKLSLFLMSERPYLALFHEQSDAHRSLVKAGGGIALGFARADDLVSRQSELVGALQRLRTQGDAFAPAAPESYTEYTGASVARRYAAIFDRLMARR</sequence>
<gene>
    <name evidence="2" type="ORF">GRI62_07150</name>
</gene>
<dbReference type="OrthoDB" id="9790710at2"/>
<dbReference type="SUPFAM" id="SSF53756">
    <property type="entry name" value="UDP-Glycosyltransferase/glycogen phosphorylase"/>
    <property type="match status" value="1"/>
</dbReference>
<dbReference type="RefSeq" id="WP_160731838.1">
    <property type="nucleotide sequence ID" value="NZ_BMJK01000001.1"/>
</dbReference>
<accession>A0A845A1E1</accession>
<evidence type="ECO:0000313" key="2">
    <source>
        <dbReference type="EMBL" id="MXO93380.1"/>
    </source>
</evidence>
<dbReference type="InterPro" id="IPR028098">
    <property type="entry name" value="Glyco_trans_4-like_N"/>
</dbReference>
<dbReference type="GO" id="GO:0016757">
    <property type="term" value="F:glycosyltransferase activity"/>
    <property type="evidence" value="ECO:0007669"/>
    <property type="project" value="UniProtKB-ARBA"/>
</dbReference>
<name>A0A845A1E1_9SPHN</name>
<comment type="caution">
    <text evidence="2">The sequence shown here is derived from an EMBL/GenBank/DDBJ whole genome shotgun (WGS) entry which is preliminary data.</text>
</comment>
<dbReference type="Proteomes" id="UP000460626">
    <property type="component" value="Unassembled WGS sequence"/>
</dbReference>
<dbReference type="Pfam" id="PF13579">
    <property type="entry name" value="Glyco_trans_4_4"/>
    <property type="match status" value="1"/>
</dbReference>
<proteinExistence type="predicted"/>
<protein>
    <submittedName>
        <fullName evidence="2">Glycosyltransferase</fullName>
    </submittedName>
</protein>
<keyword evidence="3" id="KW-1185">Reference proteome</keyword>
<dbReference type="Gene3D" id="3.40.50.2000">
    <property type="entry name" value="Glycogen Phosphorylase B"/>
    <property type="match status" value="1"/>
</dbReference>
<organism evidence="2 3">
    <name type="scientific">Aurantiacibacter arachoides</name>
    <dbReference type="NCBI Taxonomy" id="1850444"/>
    <lineage>
        <taxon>Bacteria</taxon>
        <taxon>Pseudomonadati</taxon>
        <taxon>Pseudomonadota</taxon>
        <taxon>Alphaproteobacteria</taxon>
        <taxon>Sphingomonadales</taxon>
        <taxon>Erythrobacteraceae</taxon>
        <taxon>Aurantiacibacter</taxon>
    </lineage>
</organism>
<reference evidence="2 3" key="1">
    <citation type="submission" date="2019-12" db="EMBL/GenBank/DDBJ databases">
        <title>Genomic-based taxomic classification of the family Erythrobacteraceae.</title>
        <authorList>
            <person name="Xu L."/>
        </authorList>
    </citation>
    <scope>NUCLEOTIDE SEQUENCE [LARGE SCALE GENOMIC DNA]</scope>
    <source>
        <strain evidence="2 3">RC4-10-4</strain>
    </source>
</reference>
<evidence type="ECO:0000259" key="1">
    <source>
        <dbReference type="Pfam" id="PF13579"/>
    </source>
</evidence>
<dbReference type="EMBL" id="WTYH01000001">
    <property type="protein sequence ID" value="MXO93380.1"/>
    <property type="molecule type" value="Genomic_DNA"/>
</dbReference>
<dbReference type="AlphaFoldDB" id="A0A845A1E1"/>
<feature type="domain" description="Glycosyltransferase subfamily 4-like N-terminal" evidence="1">
    <location>
        <begin position="22"/>
        <end position="205"/>
    </location>
</feature>
<evidence type="ECO:0000313" key="3">
    <source>
        <dbReference type="Proteomes" id="UP000460626"/>
    </source>
</evidence>
<keyword evidence="2" id="KW-0808">Transferase</keyword>